<accession>A0ABW9X776</accession>
<reference evidence="1 2" key="1">
    <citation type="journal article" date="2019" name="Nat. Med.">
        <title>A library of human gut bacterial isolates paired with longitudinal multiomics data enables mechanistic microbiome research.</title>
        <authorList>
            <person name="Poyet M."/>
            <person name="Groussin M."/>
            <person name="Gibbons S.M."/>
            <person name="Avila-Pacheco J."/>
            <person name="Jiang X."/>
            <person name="Kearney S.M."/>
            <person name="Perrotta A.R."/>
            <person name="Berdy B."/>
            <person name="Zhao S."/>
            <person name="Lieberman T.D."/>
            <person name="Swanson P.K."/>
            <person name="Smith M."/>
            <person name="Roesemann S."/>
            <person name="Alexander J.E."/>
            <person name="Rich S.A."/>
            <person name="Livny J."/>
            <person name="Vlamakis H."/>
            <person name="Clish C."/>
            <person name="Bullock K."/>
            <person name="Deik A."/>
            <person name="Scott J."/>
            <person name="Pierce K.A."/>
            <person name="Xavier R.J."/>
            <person name="Alm E.J."/>
        </authorList>
    </citation>
    <scope>NUCLEOTIDE SEQUENCE [LARGE SCALE GENOMIC DNA]</scope>
    <source>
        <strain evidence="1 2">BIOML-A1</strain>
    </source>
</reference>
<sequence length="65" mass="6829">MGNGIWDAGMTAFDGFCLCETGRGFDGQGMCGEKAPDETNDCEAAGCVNGVLEKKRCYRLGAGDK</sequence>
<dbReference type="EMBL" id="WWVW01000019">
    <property type="protein sequence ID" value="MZL77831.1"/>
    <property type="molecule type" value="Genomic_DNA"/>
</dbReference>
<dbReference type="Proteomes" id="UP000452293">
    <property type="component" value="Unassembled WGS sequence"/>
</dbReference>
<name>A0ABW9X776_9FIRM</name>
<evidence type="ECO:0000313" key="1">
    <source>
        <dbReference type="EMBL" id="MZL77831.1"/>
    </source>
</evidence>
<evidence type="ECO:0000313" key="2">
    <source>
        <dbReference type="Proteomes" id="UP000452293"/>
    </source>
</evidence>
<protein>
    <recommendedName>
        <fullName evidence="3">ACGX-repeat peptide</fullName>
    </recommendedName>
</protein>
<comment type="caution">
    <text evidence="1">The sequence shown here is derived from an EMBL/GenBank/DDBJ whole genome shotgun (WGS) entry which is preliminary data.</text>
</comment>
<gene>
    <name evidence="1" type="ORF">GT718_10745</name>
</gene>
<organism evidence="1 2">
    <name type="scientific">Blautia massiliensis</name>
    <name type="common">ex Durand et al. 2017</name>
    <dbReference type="NCBI Taxonomy" id="1737424"/>
    <lineage>
        <taxon>Bacteria</taxon>
        <taxon>Bacillati</taxon>
        <taxon>Bacillota</taxon>
        <taxon>Clostridia</taxon>
        <taxon>Lachnospirales</taxon>
        <taxon>Lachnospiraceae</taxon>
        <taxon>Blautia</taxon>
    </lineage>
</organism>
<evidence type="ECO:0008006" key="3">
    <source>
        <dbReference type="Google" id="ProtNLM"/>
    </source>
</evidence>
<proteinExistence type="predicted"/>
<keyword evidence="2" id="KW-1185">Reference proteome</keyword>